<keyword evidence="4" id="KW-1185">Reference proteome</keyword>
<dbReference type="SUPFAM" id="SSF47413">
    <property type="entry name" value="lambda repressor-like DNA-binding domains"/>
    <property type="match status" value="1"/>
</dbReference>
<dbReference type="Gene3D" id="1.10.260.40">
    <property type="entry name" value="lambda repressor-like DNA-binding domains"/>
    <property type="match status" value="1"/>
</dbReference>
<sequence length="198" mass="22191">MKKEETNRTRAYTSNNPDPIDVEVGRRLRARRKVLALSQQQLADTVGITFQQVQKYERGLNRLSASRIWHFSCIMGVSIDYFFDDMEGVDINRAVPRAQRDAEKLSFISGVDDPASRADTLELCNAFWSAPPRARQGFVDFITICADEEEATKAARQTRNTFPADQGGAAKEASSETPGTGPEDEGDFWSAILPRRKD</sequence>
<feature type="region of interest" description="Disordered" evidence="1">
    <location>
        <begin position="153"/>
        <end position="198"/>
    </location>
</feature>
<proteinExistence type="predicted"/>
<dbReference type="InterPro" id="IPR010982">
    <property type="entry name" value="Lambda_DNA-bd_dom_sf"/>
</dbReference>
<comment type="caution">
    <text evidence="3">The sequence shown here is derived from an EMBL/GenBank/DDBJ whole genome shotgun (WGS) entry which is preliminary data.</text>
</comment>
<dbReference type="Pfam" id="PF01381">
    <property type="entry name" value="HTH_3"/>
    <property type="match status" value="1"/>
</dbReference>
<dbReference type="Proteomes" id="UP000631034">
    <property type="component" value="Unassembled WGS sequence"/>
</dbReference>
<gene>
    <name evidence="3" type="ORF">IHV25_01840</name>
</gene>
<dbReference type="CDD" id="cd00093">
    <property type="entry name" value="HTH_XRE"/>
    <property type="match status" value="1"/>
</dbReference>
<dbReference type="EMBL" id="JACZHT010000001">
    <property type="protein sequence ID" value="MBE1236396.1"/>
    <property type="molecule type" value="Genomic_DNA"/>
</dbReference>
<dbReference type="PROSITE" id="PS50943">
    <property type="entry name" value="HTH_CROC1"/>
    <property type="match status" value="1"/>
</dbReference>
<dbReference type="GO" id="GO:0003677">
    <property type="term" value="F:DNA binding"/>
    <property type="evidence" value="ECO:0007669"/>
    <property type="project" value="InterPro"/>
</dbReference>
<dbReference type="InterPro" id="IPR001387">
    <property type="entry name" value="Cro/C1-type_HTH"/>
</dbReference>
<name>A0A8J6YHJ2_9PROT</name>
<accession>A0A8J6YHJ2</accession>
<reference evidence="3" key="1">
    <citation type="submission" date="2020-10" db="EMBL/GenBank/DDBJ databases">
        <title>Genome sequence of the unusual species of purple photosynthetic bacteria, Phaeovibrio sulfidiphilus DSM 23193, type strain.</title>
        <authorList>
            <person name="Kyndt J.A."/>
            <person name="Meyer T.E."/>
        </authorList>
    </citation>
    <scope>NUCLEOTIDE SEQUENCE</scope>
    <source>
        <strain evidence="3">DSM 23193</strain>
    </source>
</reference>
<dbReference type="RefSeq" id="WP_192533258.1">
    <property type="nucleotide sequence ID" value="NZ_JACZHT010000001.1"/>
</dbReference>
<evidence type="ECO:0000259" key="2">
    <source>
        <dbReference type="PROSITE" id="PS50943"/>
    </source>
</evidence>
<evidence type="ECO:0000256" key="1">
    <source>
        <dbReference type="SAM" id="MobiDB-lite"/>
    </source>
</evidence>
<dbReference type="SMART" id="SM00530">
    <property type="entry name" value="HTH_XRE"/>
    <property type="match status" value="1"/>
</dbReference>
<evidence type="ECO:0000313" key="3">
    <source>
        <dbReference type="EMBL" id="MBE1236396.1"/>
    </source>
</evidence>
<feature type="domain" description="HTH cro/C1-type" evidence="2">
    <location>
        <begin position="28"/>
        <end position="82"/>
    </location>
</feature>
<dbReference type="AlphaFoldDB" id="A0A8J6YHJ2"/>
<organism evidence="3 4">
    <name type="scientific">Phaeovibrio sulfidiphilus</name>
    <dbReference type="NCBI Taxonomy" id="1220600"/>
    <lineage>
        <taxon>Bacteria</taxon>
        <taxon>Pseudomonadati</taxon>
        <taxon>Pseudomonadota</taxon>
        <taxon>Alphaproteobacteria</taxon>
        <taxon>Rhodospirillales</taxon>
        <taxon>Rhodospirillaceae</taxon>
        <taxon>Phaeovibrio</taxon>
    </lineage>
</organism>
<protein>
    <submittedName>
        <fullName evidence="3">Helix-turn-helix transcriptional regulator</fullName>
    </submittedName>
</protein>
<evidence type="ECO:0000313" key="4">
    <source>
        <dbReference type="Proteomes" id="UP000631034"/>
    </source>
</evidence>